<dbReference type="RefSeq" id="WP_118008848.1">
    <property type="nucleotide sequence ID" value="NZ_QSBA01000003.1"/>
</dbReference>
<reference evidence="1 2" key="1">
    <citation type="submission" date="2018-08" db="EMBL/GenBank/DDBJ databases">
        <title>A genome reference for cultivated species of the human gut microbiota.</title>
        <authorList>
            <person name="Zou Y."/>
            <person name="Xue W."/>
            <person name="Luo G."/>
        </authorList>
    </citation>
    <scope>NUCLEOTIDE SEQUENCE [LARGE SCALE GENOMIC DNA]</scope>
    <source>
        <strain evidence="1 2">AM37-3BH</strain>
    </source>
</reference>
<evidence type="ECO:0000313" key="2">
    <source>
        <dbReference type="Proteomes" id="UP000285844"/>
    </source>
</evidence>
<accession>A0A413YW04</accession>
<sequence length="188" mass="21770">MEGTVKNFDKSKEANLSQVKKNEKTCLISEYDSHFKPDELVYDDFISRREFINRTGVYVSALYYNIVYDKFKESGSSIDKFVETFSSNPMIQEVNLSGTFKYIVDDDTVNGLGTYDDTHEPNIWEIVNSIDMEMFHKWLESGRSIVEIMKIFKDYDKDVSRILDEIKSTSSDIGDIVESYHKALTSLD</sequence>
<dbReference type="Proteomes" id="UP000285844">
    <property type="component" value="Unassembled WGS sequence"/>
</dbReference>
<name>A0A413YW04_9FIRM</name>
<protein>
    <submittedName>
        <fullName evidence="1">Uncharacterized protein</fullName>
    </submittedName>
</protein>
<dbReference type="EMBL" id="QSHM01000007">
    <property type="protein sequence ID" value="RHC13223.1"/>
    <property type="molecule type" value="Genomic_DNA"/>
</dbReference>
<evidence type="ECO:0000313" key="1">
    <source>
        <dbReference type="EMBL" id="RHC13223.1"/>
    </source>
</evidence>
<dbReference type="AlphaFoldDB" id="A0A413YW04"/>
<proteinExistence type="predicted"/>
<comment type="caution">
    <text evidence="1">The sequence shown here is derived from an EMBL/GenBank/DDBJ whole genome shotgun (WGS) entry which is preliminary data.</text>
</comment>
<gene>
    <name evidence="1" type="ORF">DW858_07785</name>
</gene>
<organism evidence="1 2">
    <name type="scientific">Lachnospira eligens</name>
    <dbReference type="NCBI Taxonomy" id="39485"/>
    <lineage>
        <taxon>Bacteria</taxon>
        <taxon>Bacillati</taxon>
        <taxon>Bacillota</taxon>
        <taxon>Clostridia</taxon>
        <taxon>Lachnospirales</taxon>
        <taxon>Lachnospiraceae</taxon>
        <taxon>Lachnospira</taxon>
    </lineage>
</organism>